<dbReference type="Proteomes" id="UP000327157">
    <property type="component" value="Chromosome 1"/>
</dbReference>
<proteinExistence type="predicted"/>
<comment type="caution">
    <text evidence="1">The sequence shown here is derived from an EMBL/GenBank/DDBJ whole genome shotgun (WGS) entry which is preliminary data.</text>
</comment>
<reference evidence="2" key="2">
    <citation type="submission" date="2019-10" db="EMBL/GenBank/DDBJ databases">
        <title>A de novo genome assembly of a pear dwarfing rootstock.</title>
        <authorList>
            <person name="Wang F."/>
            <person name="Wang J."/>
            <person name="Li S."/>
            <person name="Zhang Y."/>
            <person name="Fang M."/>
            <person name="Ma L."/>
            <person name="Zhao Y."/>
            <person name="Jiang S."/>
        </authorList>
    </citation>
    <scope>NUCLEOTIDE SEQUENCE [LARGE SCALE GENOMIC DNA]</scope>
</reference>
<dbReference type="EMBL" id="SMOL01000768">
    <property type="protein sequence ID" value="KAB2598111.1"/>
    <property type="molecule type" value="Genomic_DNA"/>
</dbReference>
<evidence type="ECO:0000313" key="2">
    <source>
        <dbReference type="Proteomes" id="UP000327157"/>
    </source>
</evidence>
<sequence>MYGTQSPHVGLLSSDKPTGEWARPAFPLQGFGLLLSYWTRSDCLKASTSLGFLRTSPKPENDGLLFSHVSGPLAVAYELLGSSHPFDPKL</sequence>
<protein>
    <submittedName>
        <fullName evidence="1">Uncharacterized protein</fullName>
    </submittedName>
</protein>
<keyword evidence="2" id="KW-1185">Reference proteome</keyword>
<reference evidence="1 2" key="3">
    <citation type="submission" date="2019-11" db="EMBL/GenBank/DDBJ databases">
        <title>A de novo genome assembly of a pear dwarfing rootstock.</title>
        <authorList>
            <person name="Wang F."/>
            <person name="Wang J."/>
            <person name="Li S."/>
            <person name="Zhang Y."/>
            <person name="Fang M."/>
            <person name="Ma L."/>
            <person name="Zhao Y."/>
            <person name="Jiang S."/>
        </authorList>
    </citation>
    <scope>NUCLEOTIDE SEQUENCE [LARGE SCALE GENOMIC DNA]</scope>
    <source>
        <strain evidence="1">S2</strain>
        <tissue evidence="1">Leaf</tissue>
    </source>
</reference>
<reference evidence="1 2" key="1">
    <citation type="submission" date="2019-09" db="EMBL/GenBank/DDBJ databases">
        <authorList>
            <person name="Ou C."/>
        </authorList>
    </citation>
    <scope>NUCLEOTIDE SEQUENCE [LARGE SCALE GENOMIC DNA]</scope>
    <source>
        <strain evidence="1">S2</strain>
        <tissue evidence="1">Leaf</tissue>
    </source>
</reference>
<organism evidence="1 2">
    <name type="scientific">Pyrus ussuriensis x Pyrus communis</name>
    <dbReference type="NCBI Taxonomy" id="2448454"/>
    <lineage>
        <taxon>Eukaryota</taxon>
        <taxon>Viridiplantae</taxon>
        <taxon>Streptophyta</taxon>
        <taxon>Embryophyta</taxon>
        <taxon>Tracheophyta</taxon>
        <taxon>Spermatophyta</taxon>
        <taxon>Magnoliopsida</taxon>
        <taxon>eudicotyledons</taxon>
        <taxon>Gunneridae</taxon>
        <taxon>Pentapetalae</taxon>
        <taxon>rosids</taxon>
        <taxon>fabids</taxon>
        <taxon>Rosales</taxon>
        <taxon>Rosaceae</taxon>
        <taxon>Amygdaloideae</taxon>
        <taxon>Maleae</taxon>
        <taxon>Pyrus</taxon>
    </lineage>
</organism>
<dbReference type="AlphaFoldDB" id="A0A5N5F7T6"/>
<evidence type="ECO:0000313" key="1">
    <source>
        <dbReference type="EMBL" id="KAB2598111.1"/>
    </source>
</evidence>
<name>A0A5N5F7T6_9ROSA</name>
<gene>
    <name evidence="1" type="ORF">D8674_001031</name>
</gene>
<accession>A0A5N5F7T6</accession>